<keyword evidence="13 17" id="KW-0961">Cell wall biogenesis/degradation</keyword>
<dbReference type="Pfam" id="PF02673">
    <property type="entry name" value="BacA"/>
    <property type="match status" value="1"/>
</dbReference>
<organism evidence="18 19">
    <name type="scientific">Allobacillus halotolerans</name>
    <dbReference type="NCBI Taxonomy" id="570278"/>
    <lineage>
        <taxon>Bacteria</taxon>
        <taxon>Bacillati</taxon>
        <taxon>Bacillota</taxon>
        <taxon>Bacilli</taxon>
        <taxon>Bacillales</taxon>
        <taxon>Bacillaceae</taxon>
        <taxon>Allobacillus</taxon>
    </lineage>
</organism>
<dbReference type="HAMAP" id="MF_01006">
    <property type="entry name" value="Undec_diphosphatase"/>
    <property type="match status" value="1"/>
</dbReference>
<dbReference type="EC" id="3.6.1.27" evidence="3 17"/>
<keyword evidence="10 17" id="KW-1133">Transmembrane helix</keyword>
<feature type="transmembrane region" description="Helical" evidence="17">
    <location>
        <begin position="90"/>
        <end position="109"/>
    </location>
</feature>
<keyword evidence="5 17" id="KW-1003">Cell membrane</keyword>
<evidence type="ECO:0000313" key="18">
    <source>
        <dbReference type="EMBL" id="MBU6081801.1"/>
    </source>
</evidence>
<dbReference type="InterPro" id="IPR003824">
    <property type="entry name" value="UppP"/>
</dbReference>
<comment type="function">
    <text evidence="17">Catalyzes the dephosphorylation of undecaprenyl diphosphate (UPP). Confers resistance to bacitracin.</text>
</comment>
<dbReference type="Proteomes" id="UP000812672">
    <property type="component" value="Unassembled WGS sequence"/>
</dbReference>
<comment type="catalytic activity">
    <reaction evidence="16 17">
        <text>di-trans,octa-cis-undecaprenyl diphosphate + H2O = di-trans,octa-cis-undecaprenyl phosphate + phosphate + H(+)</text>
        <dbReference type="Rhea" id="RHEA:28094"/>
        <dbReference type="ChEBI" id="CHEBI:15377"/>
        <dbReference type="ChEBI" id="CHEBI:15378"/>
        <dbReference type="ChEBI" id="CHEBI:43474"/>
        <dbReference type="ChEBI" id="CHEBI:58405"/>
        <dbReference type="ChEBI" id="CHEBI:60392"/>
        <dbReference type="EC" id="3.6.1.27"/>
    </reaction>
</comment>
<dbReference type="RefSeq" id="WP_144163635.1">
    <property type="nucleotide sequence ID" value="NZ_CAUPKR010000007.1"/>
</dbReference>
<feature type="transmembrane region" description="Helical" evidence="17">
    <location>
        <begin position="190"/>
        <end position="211"/>
    </location>
</feature>
<evidence type="ECO:0000256" key="12">
    <source>
        <dbReference type="ARBA" id="ARBA00023251"/>
    </source>
</evidence>
<proteinExistence type="inferred from homology"/>
<comment type="miscellaneous">
    <text evidence="17">Bacitracin is thought to be involved in the inhibition of peptidoglycan synthesis by sequestering undecaprenyl diphosphate, thereby reducing the pool of lipid carrier available.</text>
</comment>
<comment type="subcellular location">
    <subcellularLocation>
        <location evidence="1 17">Cell membrane</location>
        <topology evidence="1 17">Multi-pass membrane protein</topology>
    </subcellularLocation>
</comment>
<keyword evidence="11 17" id="KW-0472">Membrane</keyword>
<evidence type="ECO:0000256" key="7">
    <source>
        <dbReference type="ARBA" id="ARBA00022801"/>
    </source>
</evidence>
<evidence type="ECO:0000256" key="16">
    <source>
        <dbReference type="ARBA" id="ARBA00047594"/>
    </source>
</evidence>
<keyword evidence="8 17" id="KW-0133">Cell shape</keyword>
<dbReference type="PANTHER" id="PTHR30622">
    <property type="entry name" value="UNDECAPRENYL-DIPHOSPHATASE"/>
    <property type="match status" value="1"/>
</dbReference>
<sequence length="271" mass="30042">MTELWELLQFLFLGLFQGFTEPIPISSSGHLKIVQAFMDLDLPGGLTFEAFINFGSLLAVLVVYRKDIFSLVNHASDYVFKKNEEYKSDFTYLLLLVIATIPAGLLGVFFEDLFGDSFAEVKYVGLMLIFTGIALWVIRNLKGYKDDTEITLKDAIIIGLAQSLALTPGISRSGATVVAAMLVGLKRDSALRFSFLMYIPVSVGTTIFAVDDLVGNPEISSQFILYIIALLAAIVSSYFALLFFINVMKSGNLKYFAYYCLIVGVLVFFLL</sequence>
<feature type="transmembrane region" description="Helical" evidence="17">
    <location>
        <begin position="121"/>
        <end position="138"/>
    </location>
</feature>
<evidence type="ECO:0000256" key="1">
    <source>
        <dbReference type="ARBA" id="ARBA00004651"/>
    </source>
</evidence>
<feature type="transmembrane region" description="Helical" evidence="17">
    <location>
        <begin position="223"/>
        <end position="247"/>
    </location>
</feature>
<reference evidence="18 19" key="1">
    <citation type="journal article" date="2011" name="Int. J. Syst. Evol. Microbiol.">
        <title>Allobacillus halotolerans gen. nov., sp. nov. isolated from shrimp paste.</title>
        <authorList>
            <person name="Sheu S.Y."/>
            <person name="Arun A.B."/>
            <person name="Jiang S.R."/>
            <person name="Young C.C."/>
            <person name="Chen W.M."/>
        </authorList>
    </citation>
    <scope>NUCLEOTIDE SEQUENCE [LARGE SCALE GENOMIC DNA]</scope>
    <source>
        <strain evidence="18 19">LMG 24826</strain>
    </source>
</reference>
<dbReference type="PANTHER" id="PTHR30622:SF2">
    <property type="entry name" value="UNDECAPRENYL-DIPHOSPHATASE"/>
    <property type="match status" value="1"/>
</dbReference>
<comment type="similarity">
    <text evidence="2 17">Belongs to the UppP family.</text>
</comment>
<keyword evidence="9 17" id="KW-0573">Peptidoglycan synthesis</keyword>
<gene>
    <name evidence="17" type="primary">uppP</name>
    <name evidence="18" type="ORF">KQ486_12330</name>
</gene>
<evidence type="ECO:0000256" key="6">
    <source>
        <dbReference type="ARBA" id="ARBA00022692"/>
    </source>
</evidence>
<protein>
    <recommendedName>
        <fullName evidence="4 17">Undecaprenyl-diphosphatase</fullName>
        <ecNumber evidence="3 17">3.6.1.27</ecNumber>
    </recommendedName>
    <alternativeName>
        <fullName evidence="15 17">Bacitracin resistance protein</fullName>
    </alternativeName>
    <alternativeName>
        <fullName evidence="14 17">Undecaprenyl pyrophosphate phosphatase</fullName>
    </alternativeName>
</protein>
<evidence type="ECO:0000313" key="19">
    <source>
        <dbReference type="Proteomes" id="UP000812672"/>
    </source>
</evidence>
<evidence type="ECO:0000256" key="2">
    <source>
        <dbReference type="ARBA" id="ARBA00010621"/>
    </source>
</evidence>
<keyword evidence="6 17" id="KW-0812">Transmembrane</keyword>
<keyword evidence="12 17" id="KW-0046">Antibiotic resistance</keyword>
<keyword evidence="19" id="KW-1185">Reference proteome</keyword>
<comment type="caution">
    <text evidence="18">The sequence shown here is derived from an EMBL/GenBank/DDBJ whole genome shotgun (WGS) entry which is preliminary data.</text>
</comment>
<dbReference type="EMBL" id="JAHLZF010000022">
    <property type="protein sequence ID" value="MBU6081801.1"/>
    <property type="molecule type" value="Genomic_DNA"/>
</dbReference>
<evidence type="ECO:0000256" key="15">
    <source>
        <dbReference type="ARBA" id="ARBA00032932"/>
    </source>
</evidence>
<evidence type="ECO:0000256" key="11">
    <source>
        <dbReference type="ARBA" id="ARBA00023136"/>
    </source>
</evidence>
<keyword evidence="7 17" id="KW-0378">Hydrolase</keyword>
<evidence type="ECO:0000256" key="8">
    <source>
        <dbReference type="ARBA" id="ARBA00022960"/>
    </source>
</evidence>
<evidence type="ECO:0000256" key="9">
    <source>
        <dbReference type="ARBA" id="ARBA00022984"/>
    </source>
</evidence>
<name>A0ABS6GRQ2_9BACI</name>
<evidence type="ECO:0000256" key="17">
    <source>
        <dbReference type="HAMAP-Rule" id="MF_01006"/>
    </source>
</evidence>
<evidence type="ECO:0000256" key="14">
    <source>
        <dbReference type="ARBA" id="ARBA00032707"/>
    </source>
</evidence>
<feature type="transmembrane region" description="Helical" evidence="17">
    <location>
        <begin position="253"/>
        <end position="270"/>
    </location>
</feature>
<evidence type="ECO:0000256" key="10">
    <source>
        <dbReference type="ARBA" id="ARBA00022989"/>
    </source>
</evidence>
<evidence type="ECO:0000256" key="3">
    <source>
        <dbReference type="ARBA" id="ARBA00012374"/>
    </source>
</evidence>
<feature type="transmembrane region" description="Helical" evidence="17">
    <location>
        <begin position="44"/>
        <end position="64"/>
    </location>
</feature>
<accession>A0ABS6GRQ2</accession>
<evidence type="ECO:0000256" key="5">
    <source>
        <dbReference type="ARBA" id="ARBA00022475"/>
    </source>
</evidence>
<evidence type="ECO:0000256" key="13">
    <source>
        <dbReference type="ARBA" id="ARBA00023316"/>
    </source>
</evidence>
<evidence type="ECO:0000256" key="4">
    <source>
        <dbReference type="ARBA" id="ARBA00021581"/>
    </source>
</evidence>